<feature type="region of interest" description="Disordered" evidence="1">
    <location>
        <begin position="96"/>
        <end position="121"/>
    </location>
</feature>
<name>A0A1S7DTG1_RIEAN</name>
<proteinExistence type="predicted"/>
<sequence>MEKPLPPNVYTLKHKFFWGAFLNIARHNAFITICHINEQLGLTTPPNDDKIADVVCGTWNNILNNDHDLLKKSQLTELILKHFPFLAAMCYHPPKKEGKKKGSQKEQQKEKENEAQSQAEALNPSELIKALKTLVKQLRTLRNYYSHYKHKKPDAEKDIFKHLYKAFDASLRMVKEDYKAHFTVNLTQDFAHLNRKGKNKQDNPKFDRYRFEKDGFFTESGLLFFTNLFLDKHDAYWMLKKVSGFKASHKQSEKMTTEVFCRSRILLPKLRLESRYDHNQMLLDMLSELSRCPKLLYEKLSEKDKKHFQVEADGFLDEIEEEQNPFKDALIRHQDRFPYFALRYLDLNESFKSIRFQVDLGTYHYCIYDKKIGDEQEKRHLTRTLLSFGRLQDFTEINRPQEWKALTKDLDYKETSKQPFISKTTPHYHITDNKIGFRLGTSKELYPSLEVKDGANRIAKYPYNSDFVAHAFISVHELLPLMFYQHLTGKSEDLLKETVRHIQRIYKDFEEERINTIEDLEKANQGRLPLGAFPKQMLGLLQNKQPDLSEKAKIKIEKLIAETKLLSHRLNTKLKSSPKLGKRREKLIKTGVLADWLVKDFMRFQPVAYDVQNQPIESSKANSTEFQLIQRALALYGGEKNRLEGYFKQTNLIGNTNPHPFLNKFNWKACRNLVDFYQQYLEQREKFLEAIKNQPWEPYQYCLLLKIPKENKKIWLKVGNKEALACQEGCLPKRLERSFRKTSRYPNLLERRLKNTVEWALSPEPLHCTLGKDTKTTTRVFTTFRTS</sequence>
<reference evidence="2 3" key="1">
    <citation type="submission" date="2015-06" db="EMBL/GenBank/DDBJ databases">
        <title>R. anatipestifer strain HXb2 is the most virulent strain so far, and the genome sequence would help us uncover the pathogenesis.</title>
        <authorList>
            <person name="Hu Q."/>
            <person name="Qi J."/>
            <person name="Bo H."/>
            <person name="Liu G."/>
            <person name="Tao M."/>
            <person name="Ding Y."/>
            <person name="Xue Y."/>
        </authorList>
    </citation>
    <scope>NUCLEOTIDE SEQUENCE [LARGE SCALE GENOMIC DNA]</scope>
    <source>
        <strain evidence="2 3">HXb2</strain>
    </source>
</reference>
<evidence type="ECO:0000313" key="3">
    <source>
        <dbReference type="Proteomes" id="UP000189883"/>
    </source>
</evidence>
<evidence type="ECO:0000313" key="2">
    <source>
        <dbReference type="EMBL" id="AQY22399.1"/>
    </source>
</evidence>
<dbReference type="EMBL" id="CP011859">
    <property type="protein sequence ID" value="AQY22399.1"/>
    <property type="molecule type" value="Genomic_DNA"/>
</dbReference>
<dbReference type="Proteomes" id="UP000189883">
    <property type="component" value="Chromosome"/>
</dbReference>
<dbReference type="NCBIfam" id="NF038190">
    <property type="entry name" value="VI_Cas13b"/>
    <property type="match status" value="1"/>
</dbReference>
<accession>A0A1S7DTG1</accession>
<feature type="compositionally biased region" description="Basic and acidic residues" evidence="1">
    <location>
        <begin position="103"/>
        <end position="114"/>
    </location>
</feature>
<evidence type="ECO:0000256" key="1">
    <source>
        <dbReference type="SAM" id="MobiDB-lite"/>
    </source>
</evidence>
<gene>
    <name evidence="2" type="ORF">AB406_1454</name>
</gene>
<organism evidence="2 3">
    <name type="scientific">Riemerella anatipestifer</name>
    <name type="common">Moraxella anatipestifer</name>
    <dbReference type="NCBI Taxonomy" id="34085"/>
    <lineage>
        <taxon>Bacteria</taxon>
        <taxon>Pseudomonadati</taxon>
        <taxon>Bacteroidota</taxon>
        <taxon>Flavobacteriia</taxon>
        <taxon>Flavobacteriales</taxon>
        <taxon>Weeksellaceae</taxon>
        <taxon>Riemerella</taxon>
    </lineage>
</organism>
<dbReference type="AlphaFoldDB" id="A0A1S7DTG1"/>
<protein>
    <submittedName>
        <fullName evidence="2">Uncharacterized protein</fullName>
    </submittedName>
</protein>